<keyword evidence="2" id="KW-0677">Repeat</keyword>
<feature type="region of interest" description="Disordered" evidence="7">
    <location>
        <begin position="88"/>
        <end position="107"/>
    </location>
</feature>
<dbReference type="SUPFAM" id="SSF57667">
    <property type="entry name" value="beta-beta-alpha zinc fingers"/>
    <property type="match status" value="2"/>
</dbReference>
<dbReference type="PROSITE" id="PS00028">
    <property type="entry name" value="ZINC_FINGER_C2H2_1"/>
    <property type="match status" value="4"/>
</dbReference>
<keyword evidence="10" id="KW-1185">Reference proteome</keyword>
<dbReference type="GO" id="GO:0000978">
    <property type="term" value="F:RNA polymerase II cis-regulatory region sequence-specific DNA binding"/>
    <property type="evidence" value="ECO:0007669"/>
    <property type="project" value="TreeGrafter"/>
</dbReference>
<evidence type="ECO:0000313" key="9">
    <source>
        <dbReference type="EMBL" id="PAV89287.1"/>
    </source>
</evidence>
<evidence type="ECO:0000313" key="10">
    <source>
        <dbReference type="Proteomes" id="UP000218231"/>
    </source>
</evidence>
<name>A0A2A2LTJ3_9BILA</name>
<comment type="caution">
    <text evidence="9">The sequence shown here is derived from an EMBL/GenBank/DDBJ whole genome shotgun (WGS) entry which is preliminary data.</text>
</comment>
<feature type="domain" description="C2H2-type" evidence="8">
    <location>
        <begin position="714"/>
        <end position="744"/>
    </location>
</feature>
<sequence length="799" mass="91430">MKAPLTKKLTARQKVILEKARKEEEKREAERKAVKQEWKNELAKCVKGTETMKTELEPERSRSRKRARSPESSILGNMAKAHCYDEQTDRMEAPSDATKSTSGPEDLVDIHPHLIKINETVDFPDRSSTLTPDLENSLLSEDFEADTDIDEVNSENSSVGLPFCNALLPILSSDDKPFHYVAHLPLPRFVNMNAVNWDQVVPLNVQSQFLRFKPLKRKPFLRTPTIVFDELQRKKNAICSVFGADVRQFRVSQLFKYSSPSKSTIRSVCGNTEQHSDQIGHLLSRCLTGSVQADNLILQNLEANNRLSTFDSCLANILVSNDTNRADILWKFSYHPENRTKRPDVVQTIVKICVKEVYSCCIDYSYENRVGRIAQLVDLNRKIKPLLGNVAVNSKPKITLPEFLSQSYSNFSSFEDQMRLKYPSFTEFNRVEPNGKGLITPHITMDSQRIVLFDAEYTIEDKRLERKPISQDILRKVWGFDCGHVLPAFLLGSDSRENLYCQNAEINQTMCYTFEKDLNKLLSDILKVSEGNRKKVNIKFLAEFKYDNSDFPTVPSSINYGYRIFQDDNVSFEIAFNLPNPSSCHIDAYRSMAKFYINPTSVLQEKEEVAGYTRTLLRNGSMKFTDGFCYICSTPQFAIMNHMKIHSEFRSFVCDEQGCGRAFKLQSKLNEHKKFVHSNVRLFICDVQGCGKGFKTRSELNQHKKLTHSALRSFICHVQGCGRAFKLQSKLNKHKKSVHSNVRLFICDVQGCGKGFKTRSELNQHKKNVHSNARLFICDVQGCGKGFKTRSDLNKHKKK</sequence>
<dbReference type="GO" id="GO:0000981">
    <property type="term" value="F:DNA-binding transcription factor activity, RNA polymerase II-specific"/>
    <property type="evidence" value="ECO:0007669"/>
    <property type="project" value="TreeGrafter"/>
</dbReference>
<dbReference type="GO" id="GO:0000785">
    <property type="term" value="C:chromatin"/>
    <property type="evidence" value="ECO:0007669"/>
    <property type="project" value="TreeGrafter"/>
</dbReference>
<dbReference type="SMART" id="SM00355">
    <property type="entry name" value="ZnF_C2H2"/>
    <property type="match status" value="5"/>
</dbReference>
<reference evidence="9 10" key="1">
    <citation type="journal article" date="2017" name="Curr. Biol.">
        <title>Genome architecture and evolution of a unichromosomal asexual nematode.</title>
        <authorList>
            <person name="Fradin H."/>
            <person name="Zegar C."/>
            <person name="Gutwein M."/>
            <person name="Lucas J."/>
            <person name="Kovtun M."/>
            <person name="Corcoran D."/>
            <person name="Baugh L.R."/>
            <person name="Kiontke K."/>
            <person name="Gunsalus K."/>
            <person name="Fitch D.H."/>
            <person name="Piano F."/>
        </authorList>
    </citation>
    <scope>NUCLEOTIDE SEQUENCE [LARGE SCALE GENOMIC DNA]</scope>
    <source>
        <strain evidence="9">PF1309</strain>
    </source>
</reference>
<accession>A0A2A2LTJ3</accession>
<dbReference type="AlphaFoldDB" id="A0A2A2LTJ3"/>
<dbReference type="PANTHER" id="PTHR14003:SF19">
    <property type="entry name" value="YY2 TRANSCRIPTION FACTOR"/>
    <property type="match status" value="1"/>
</dbReference>
<gene>
    <name evidence="9" type="ORF">WR25_05705</name>
</gene>
<dbReference type="Proteomes" id="UP000218231">
    <property type="component" value="Unassembled WGS sequence"/>
</dbReference>
<feature type="domain" description="C2H2-type" evidence="8">
    <location>
        <begin position="652"/>
        <end position="682"/>
    </location>
</feature>
<feature type="domain" description="C2H2-type" evidence="8">
    <location>
        <begin position="776"/>
        <end position="799"/>
    </location>
</feature>
<evidence type="ECO:0000256" key="5">
    <source>
        <dbReference type="PROSITE-ProRule" id="PRU00042"/>
    </source>
</evidence>
<dbReference type="EMBL" id="LIAE01006458">
    <property type="protein sequence ID" value="PAV89287.1"/>
    <property type="molecule type" value="Genomic_DNA"/>
</dbReference>
<organism evidence="9 10">
    <name type="scientific">Diploscapter pachys</name>
    <dbReference type="NCBI Taxonomy" id="2018661"/>
    <lineage>
        <taxon>Eukaryota</taxon>
        <taxon>Metazoa</taxon>
        <taxon>Ecdysozoa</taxon>
        <taxon>Nematoda</taxon>
        <taxon>Chromadorea</taxon>
        <taxon>Rhabditida</taxon>
        <taxon>Rhabditina</taxon>
        <taxon>Rhabditomorpha</taxon>
        <taxon>Rhabditoidea</taxon>
        <taxon>Rhabditidae</taxon>
        <taxon>Diploscapter</taxon>
    </lineage>
</organism>
<evidence type="ECO:0000256" key="6">
    <source>
        <dbReference type="SAM" id="Coils"/>
    </source>
</evidence>
<dbReference type="GO" id="GO:0005667">
    <property type="term" value="C:transcription regulator complex"/>
    <property type="evidence" value="ECO:0007669"/>
    <property type="project" value="TreeGrafter"/>
</dbReference>
<keyword evidence="1" id="KW-0479">Metal-binding</keyword>
<evidence type="ECO:0000256" key="4">
    <source>
        <dbReference type="ARBA" id="ARBA00022833"/>
    </source>
</evidence>
<feature type="region of interest" description="Disordered" evidence="7">
    <location>
        <begin position="47"/>
        <end position="79"/>
    </location>
</feature>
<feature type="domain" description="C2H2-type" evidence="8">
    <location>
        <begin position="683"/>
        <end position="713"/>
    </location>
</feature>
<dbReference type="STRING" id="2018661.A0A2A2LTJ3"/>
<keyword evidence="3 5" id="KW-0863">Zinc-finger</keyword>
<evidence type="ECO:0000256" key="7">
    <source>
        <dbReference type="SAM" id="MobiDB-lite"/>
    </source>
</evidence>
<feature type="domain" description="C2H2-type" evidence="8">
    <location>
        <begin position="745"/>
        <end position="775"/>
    </location>
</feature>
<dbReference type="InterPro" id="IPR013087">
    <property type="entry name" value="Znf_C2H2_type"/>
</dbReference>
<dbReference type="GO" id="GO:0031519">
    <property type="term" value="C:PcG protein complex"/>
    <property type="evidence" value="ECO:0007669"/>
    <property type="project" value="TreeGrafter"/>
</dbReference>
<dbReference type="PROSITE" id="PS50157">
    <property type="entry name" value="ZINC_FINGER_C2H2_2"/>
    <property type="match status" value="5"/>
</dbReference>
<proteinExistence type="predicted"/>
<feature type="coiled-coil region" evidence="6">
    <location>
        <begin position="12"/>
        <end position="39"/>
    </location>
</feature>
<dbReference type="OrthoDB" id="8114442at2759"/>
<evidence type="ECO:0000256" key="3">
    <source>
        <dbReference type="ARBA" id="ARBA00022771"/>
    </source>
</evidence>
<keyword evidence="6" id="KW-0175">Coiled coil</keyword>
<evidence type="ECO:0000259" key="8">
    <source>
        <dbReference type="PROSITE" id="PS50157"/>
    </source>
</evidence>
<protein>
    <recommendedName>
        <fullName evidence="8">C2H2-type domain-containing protein</fullName>
    </recommendedName>
</protein>
<keyword evidence="4" id="KW-0862">Zinc</keyword>
<evidence type="ECO:0000256" key="1">
    <source>
        <dbReference type="ARBA" id="ARBA00022723"/>
    </source>
</evidence>
<feature type="compositionally biased region" description="Basic and acidic residues" evidence="7">
    <location>
        <begin position="50"/>
        <end position="61"/>
    </location>
</feature>
<evidence type="ECO:0000256" key="2">
    <source>
        <dbReference type="ARBA" id="ARBA00022737"/>
    </source>
</evidence>
<dbReference type="Pfam" id="PF00096">
    <property type="entry name" value="zf-C2H2"/>
    <property type="match status" value="4"/>
</dbReference>
<dbReference type="PANTHER" id="PTHR14003">
    <property type="entry name" value="TRANSCRIPTIONAL REPRESSOR PROTEIN YY"/>
    <property type="match status" value="1"/>
</dbReference>
<dbReference type="Gene3D" id="3.30.160.60">
    <property type="entry name" value="Classic Zinc Finger"/>
    <property type="match status" value="5"/>
</dbReference>
<dbReference type="InterPro" id="IPR036236">
    <property type="entry name" value="Znf_C2H2_sf"/>
</dbReference>
<dbReference type="GO" id="GO:0008270">
    <property type="term" value="F:zinc ion binding"/>
    <property type="evidence" value="ECO:0007669"/>
    <property type="project" value="UniProtKB-KW"/>
</dbReference>